<comment type="caution">
    <text evidence="2">The sequence shown here is derived from an EMBL/GenBank/DDBJ whole genome shotgun (WGS) entry which is preliminary data.</text>
</comment>
<gene>
    <name evidence="2" type="ORF">RK55_001210</name>
</gene>
<dbReference type="Proteomes" id="UP000236163">
    <property type="component" value="Unassembled WGS sequence"/>
</dbReference>
<name>A0A2K0J9K1_SALHO</name>
<keyword evidence="1" id="KW-0472">Membrane</keyword>
<keyword evidence="1" id="KW-0812">Transmembrane</keyword>
<proteinExistence type="predicted"/>
<feature type="transmembrane region" description="Helical" evidence="1">
    <location>
        <begin position="67"/>
        <end position="85"/>
    </location>
</feature>
<keyword evidence="1" id="KW-1133">Transmembrane helix</keyword>
<evidence type="ECO:0000256" key="1">
    <source>
        <dbReference type="SAM" id="Phobius"/>
    </source>
</evidence>
<dbReference type="AlphaFoldDB" id="A0A2K0J9K1"/>
<organism evidence="2 3">
    <name type="scientific">Salmonella enterica subsp. houtenae serovar 50:g,z51:-</name>
    <dbReference type="NCBI Taxonomy" id="1173947"/>
    <lineage>
        <taxon>Bacteria</taxon>
        <taxon>Pseudomonadati</taxon>
        <taxon>Pseudomonadota</taxon>
        <taxon>Gammaproteobacteria</taxon>
        <taxon>Enterobacterales</taxon>
        <taxon>Enterobacteriaceae</taxon>
        <taxon>Salmonella</taxon>
    </lineage>
</organism>
<sequence>MVLQVHLTLRLELVQIIIGDCMEKVNELEAIIVLLKAVLPTAIKILCFIVVIYVSNHILPIYIKNQGVIDIVSFLLVSIVAFFSFRKQK</sequence>
<protein>
    <submittedName>
        <fullName evidence="2">Uncharacterized protein</fullName>
    </submittedName>
</protein>
<reference evidence="3" key="1">
    <citation type="submission" date="2017-12" db="EMBL/GenBank/DDBJ databases">
        <title>FDA dAtabase for Regulatory Grade micrObial Sequences (FDA-ARGOS): Supporting development and validation of Infectious Disease Dx tests.</title>
        <authorList>
            <person name="Sichtig H."/>
            <person name="Tallon L."/>
            <person name="Sadzewicz L."/>
            <person name="Sengamalay N."/>
            <person name="Nagaraj S."/>
            <person name="Vavikolanu K."/>
            <person name="Aluvathingal J."/>
            <person name="Nadendla S."/>
            <person name="Pirone D.C."/>
            <person name="Hoffman M."/>
            <person name="Muruvanda T."/>
            <person name="Allard M."/>
            <person name="Evans P."/>
        </authorList>
    </citation>
    <scope>NUCLEOTIDE SEQUENCE [LARGE SCALE GENOMIC DNA]</scope>
    <source>
        <strain evidence="3">FDAARGOS_55</strain>
    </source>
</reference>
<accession>A0A2K0J9K1</accession>
<evidence type="ECO:0000313" key="3">
    <source>
        <dbReference type="Proteomes" id="UP000236163"/>
    </source>
</evidence>
<dbReference type="EMBL" id="JWSP02000004">
    <property type="protein sequence ID" value="PNO31960.1"/>
    <property type="molecule type" value="Genomic_DNA"/>
</dbReference>
<feature type="transmembrane region" description="Helical" evidence="1">
    <location>
        <begin position="32"/>
        <end position="55"/>
    </location>
</feature>
<evidence type="ECO:0000313" key="2">
    <source>
        <dbReference type="EMBL" id="PNO31960.1"/>
    </source>
</evidence>